<keyword evidence="2" id="KW-1185">Reference proteome</keyword>
<reference evidence="1 2" key="1">
    <citation type="journal article" date="2021" name="Hortic Res">
        <title>High-quality reference genome and annotation aids understanding of berry development for evergreen blueberry (Vaccinium darrowii).</title>
        <authorList>
            <person name="Yu J."/>
            <person name="Hulse-Kemp A.M."/>
            <person name="Babiker E."/>
            <person name="Staton M."/>
        </authorList>
    </citation>
    <scope>NUCLEOTIDE SEQUENCE [LARGE SCALE GENOMIC DNA]</scope>
    <source>
        <strain evidence="2">cv. NJ 8807/NJ 8810</strain>
        <tissue evidence="1">Young leaf</tissue>
    </source>
</reference>
<gene>
    <name evidence="1" type="ORF">Vadar_002653</name>
</gene>
<evidence type="ECO:0000313" key="1">
    <source>
        <dbReference type="EMBL" id="KAH7839326.1"/>
    </source>
</evidence>
<dbReference type="Proteomes" id="UP000828048">
    <property type="component" value="Chromosome 10"/>
</dbReference>
<sequence>MAFLLLTLVIFQFLSLATPTHPMTNNFSAVGFDLPLYMMPKKSFSINSASGYDADLIPSQIMNFIIVKLGTPPREYRLVFDTGSTVTWIESSHCERCFVKGENAKERLVSSESTSYSLLMCDDECTPTPGFYCDQNEMCSYSTKYADGSSSSGIVSTDTLYLAPKYYEDVQIAVPDFIFGCGLRQNMWVLDSTYHGVTGFSTHERSFVSQLGVTKFSYCFPPFNPNFQPPMSALLRFGSNAVFKERQSVKMVEGENHYMLKLLGISVGTKRLKISSDFFTSKGAIIIDTGAHHSYLHPIALTPLTSELILQVRTRYPAYTDRYGRLCLPSERAGLESFPLITFHFDGVDFTPSSKGIFDSVRDVDPHVVAYCLNFRERGNYNIFGMTAQVDTAIGYDISLRRISFQSFACIMDGTEGK</sequence>
<evidence type="ECO:0000313" key="2">
    <source>
        <dbReference type="Proteomes" id="UP000828048"/>
    </source>
</evidence>
<accession>A0ACB7XG49</accession>
<proteinExistence type="predicted"/>
<protein>
    <submittedName>
        <fullName evidence="1">Uncharacterized protein</fullName>
    </submittedName>
</protein>
<name>A0ACB7XG49_9ERIC</name>
<organism evidence="1 2">
    <name type="scientific">Vaccinium darrowii</name>
    <dbReference type="NCBI Taxonomy" id="229202"/>
    <lineage>
        <taxon>Eukaryota</taxon>
        <taxon>Viridiplantae</taxon>
        <taxon>Streptophyta</taxon>
        <taxon>Embryophyta</taxon>
        <taxon>Tracheophyta</taxon>
        <taxon>Spermatophyta</taxon>
        <taxon>Magnoliopsida</taxon>
        <taxon>eudicotyledons</taxon>
        <taxon>Gunneridae</taxon>
        <taxon>Pentapetalae</taxon>
        <taxon>asterids</taxon>
        <taxon>Ericales</taxon>
        <taxon>Ericaceae</taxon>
        <taxon>Vaccinioideae</taxon>
        <taxon>Vaccinieae</taxon>
        <taxon>Vaccinium</taxon>
    </lineage>
</organism>
<comment type="caution">
    <text evidence="1">The sequence shown here is derived from an EMBL/GenBank/DDBJ whole genome shotgun (WGS) entry which is preliminary data.</text>
</comment>
<dbReference type="EMBL" id="CM037160">
    <property type="protein sequence ID" value="KAH7839326.1"/>
    <property type="molecule type" value="Genomic_DNA"/>
</dbReference>